<name>F8F1V5_GRAC1</name>
<dbReference type="RefSeq" id="WP_013969111.1">
    <property type="nucleotide sequence ID" value="NC_015732.1"/>
</dbReference>
<evidence type="ECO:0000256" key="6">
    <source>
        <dbReference type="ARBA" id="ARBA00012993"/>
    </source>
</evidence>
<evidence type="ECO:0000256" key="8">
    <source>
        <dbReference type="ARBA" id="ARBA00022842"/>
    </source>
</evidence>
<dbReference type="HOGENOM" id="CLU_055277_0_0_12"/>
<protein>
    <recommendedName>
        <fullName evidence="6">methylaspartate ammonia-lyase</fullName>
        <ecNumber evidence="6">4.3.1.2</ecNumber>
    </recommendedName>
</protein>
<sequence>MKIKAVSFREGASAFFFDDQRAIKAGAGHDGFTYTGKPITPGFVRIRQPGKVICVTLEVENGRFAYGDCAAVQYSGAGGRDPLLDPEKYIPFLEKQVKPVLEGMELDSFRRCAQLIDDLRIPDPLSEQPHQPKILHTALRYGITQALLYARAEAAGKIPAEIIAEEWNLPLIAKPVPVFGQTGDDRYSNADKMILKGVDALPHGLINNVDEKLGRQGEKLREYLRWLSRRIQDLRMTEEYRPALHVDVYGTIGQIFNNDPVRVADYVASLEKDASPFALYIEGPVDLEHRERQIEGLAAITRQLEKLGSGVKIVADEWCNTLQDIKDFADAKSCHMIQIKTPDLGGLQDIVDAVLYCKKTGVEAYQGGTCNETDLSARACVHLAMASRPERMLAKPGMGFDEGFCIVTNEMARICSTFELRSHHA</sequence>
<dbReference type="NCBIfam" id="TIGR01502">
    <property type="entry name" value="B_methylAsp_ase"/>
    <property type="match status" value="1"/>
</dbReference>
<keyword evidence="7 13" id="KW-0479">Metal-binding</keyword>
<comment type="cofactor">
    <cofactor evidence="2 13">
        <name>Mg(2+)</name>
        <dbReference type="ChEBI" id="CHEBI:18420"/>
    </cofactor>
</comment>
<evidence type="ECO:0000256" key="4">
    <source>
        <dbReference type="ARBA" id="ARBA00009954"/>
    </source>
</evidence>
<feature type="binding site" evidence="13">
    <location>
        <position position="247"/>
    </location>
    <ligand>
        <name>Mg(2+)</name>
        <dbReference type="ChEBI" id="CHEBI:18420"/>
    </ligand>
</feature>
<organism evidence="16 17">
    <name type="scientific">Gracilinema caldarium (strain ATCC 51460 / DSM 7334 / H1)</name>
    <name type="common">Treponema caldarium</name>
    <dbReference type="NCBI Taxonomy" id="744872"/>
    <lineage>
        <taxon>Bacteria</taxon>
        <taxon>Pseudomonadati</taxon>
        <taxon>Spirochaetota</taxon>
        <taxon>Spirochaetia</taxon>
        <taxon>Spirochaetales</taxon>
        <taxon>Breznakiellaceae</taxon>
        <taxon>Gracilinema</taxon>
    </lineage>
</organism>
<dbReference type="GO" id="GO:0019553">
    <property type="term" value="P:L-glutamate catabolic process via L-citramalate"/>
    <property type="evidence" value="ECO:0007669"/>
    <property type="project" value="UniProtKB-UniPathway"/>
</dbReference>
<dbReference type="EMBL" id="CP002868">
    <property type="protein sequence ID" value="AEJ19802.1"/>
    <property type="molecule type" value="Genomic_DNA"/>
</dbReference>
<evidence type="ECO:0000313" key="17">
    <source>
        <dbReference type="Proteomes" id="UP000000503"/>
    </source>
</evidence>
<reference evidence="17" key="1">
    <citation type="journal article" date="2013" name="Stand. Genomic Sci.">
        <title>Genome sequence of the thermophilic fresh-water bacterium Spirochaeta caldaria type strain (H1(T)), reclassification of Spirochaeta caldaria, Spirochaeta stenostrepta, and Spirochaeta zuelzerae in the genus Treponema as Treponema caldaria comb. nov., Treponema stenostrepta comb. nov., and Treponema zuelzerae comb. nov., and emendation of the genus Treponema.</title>
        <authorList>
            <person name="Abt B."/>
            <person name="Goker M."/>
            <person name="Scheuner C."/>
            <person name="Han C."/>
            <person name="Lu M."/>
            <person name="Misra M."/>
            <person name="Lapidus A."/>
            <person name="Nolan M."/>
            <person name="Lucas S."/>
            <person name="Hammon N."/>
            <person name="Deshpande S."/>
            <person name="Cheng J.F."/>
            <person name="Tapia R."/>
            <person name="Goodwin L.A."/>
            <person name="Pitluck S."/>
            <person name="Liolios K."/>
            <person name="Pagani I."/>
            <person name="Ivanova N."/>
            <person name="Mavromatis K."/>
            <person name="Mikhailova N."/>
            <person name="Huntemann M."/>
            <person name="Pati A."/>
            <person name="Chen A."/>
            <person name="Palaniappan K."/>
            <person name="Land M."/>
            <person name="Hauser L."/>
            <person name="Jeffries C.D."/>
            <person name="Rohde M."/>
            <person name="Spring S."/>
            <person name="Gronow S."/>
            <person name="Detter J.C."/>
            <person name="Bristow J."/>
            <person name="Eisen J.A."/>
            <person name="Markowitz V."/>
            <person name="Hugenholtz P."/>
            <person name="Kyrpides N.C."/>
            <person name="Woyke T."/>
            <person name="Klenk H.P."/>
        </authorList>
    </citation>
    <scope>NUCLEOTIDE SEQUENCE</scope>
    <source>
        <strain evidence="17">ATCC 51460 / DSM 7334 / H1</strain>
    </source>
</reference>
<dbReference type="AlphaFoldDB" id="F8F1V5"/>
<dbReference type="UniPathway" id="UPA00561">
    <property type="reaction ID" value="UER00618"/>
</dbReference>
<comment type="pathway">
    <text evidence="3">Amino-acid degradation; L-glutamate degradation via mesaconate pathway; acetate and pyruvate from L-glutamate: step 2/4.</text>
</comment>
<dbReference type="InterPro" id="IPR029017">
    <property type="entry name" value="Enolase-like_N"/>
</dbReference>
<evidence type="ECO:0000256" key="13">
    <source>
        <dbReference type="PIRSR" id="PIRSR017107-4"/>
    </source>
</evidence>
<dbReference type="SFLD" id="SFLDG00151">
    <property type="entry name" value="methylaspartate_ammonia-lyase"/>
    <property type="match status" value="1"/>
</dbReference>
<gene>
    <name evidence="16" type="ordered locus">Spica_1659</name>
</gene>
<dbReference type="SUPFAM" id="SSF51604">
    <property type="entry name" value="Enolase C-terminal domain-like"/>
    <property type="match status" value="1"/>
</dbReference>
<feature type="binding site" evidence="13">
    <location>
        <position position="282"/>
    </location>
    <ligand>
        <name>Mg(2+)</name>
        <dbReference type="ChEBI" id="CHEBI:18420"/>
    </ligand>
</feature>
<dbReference type="CDD" id="cd03314">
    <property type="entry name" value="MAL"/>
    <property type="match status" value="1"/>
</dbReference>
<dbReference type="PANTHER" id="PTHR48073:SF2">
    <property type="entry name" value="O-SUCCINYLBENZOATE SYNTHASE"/>
    <property type="match status" value="1"/>
</dbReference>
<dbReference type="eggNOG" id="COG3799">
    <property type="taxonomic scope" value="Bacteria"/>
</dbReference>
<comment type="similarity">
    <text evidence="4">Belongs to the methylaspartate ammonia-lyase family.</text>
</comment>
<dbReference type="InterPro" id="IPR022665">
    <property type="entry name" value="MeAsp_NH4-lyase_N"/>
</dbReference>
<accession>F8F1V5</accession>
<dbReference type="SFLD" id="SFLDF00007">
    <property type="entry name" value="methylaspartate_ammonia-lyase"/>
    <property type="match status" value="1"/>
</dbReference>
<evidence type="ECO:0000256" key="7">
    <source>
        <dbReference type="ARBA" id="ARBA00022723"/>
    </source>
</evidence>
<evidence type="ECO:0000256" key="1">
    <source>
        <dbReference type="ARBA" id="ARBA00000789"/>
    </source>
</evidence>
<dbReference type="Pfam" id="PF05034">
    <property type="entry name" value="MAAL_N"/>
    <property type="match status" value="1"/>
</dbReference>
<dbReference type="Gene3D" id="3.30.390.10">
    <property type="entry name" value="Enolase-like, N-terminal domain"/>
    <property type="match status" value="1"/>
</dbReference>
<dbReference type="EC" id="4.3.1.2" evidence="6"/>
<dbReference type="Proteomes" id="UP000000503">
    <property type="component" value="Chromosome"/>
</dbReference>
<evidence type="ECO:0000256" key="9">
    <source>
        <dbReference type="ARBA" id="ARBA00023239"/>
    </source>
</evidence>
<evidence type="ECO:0000256" key="10">
    <source>
        <dbReference type="PIRSR" id="PIRSR017107-1"/>
    </source>
</evidence>
<feature type="domain" description="Methylaspartate ammonia-lyase N-terminal" evidence="14">
    <location>
        <begin position="1"/>
        <end position="168"/>
    </location>
</feature>
<dbReference type="KEGG" id="scd:Spica_1659"/>
<feature type="domain" description="Methylaspartate ammonia-lyase C-terminal" evidence="15">
    <location>
        <begin position="171"/>
        <end position="416"/>
    </location>
</feature>
<dbReference type="Gene3D" id="3.20.20.120">
    <property type="entry name" value="Enolase-like C-terminal domain"/>
    <property type="match status" value="1"/>
</dbReference>
<evidence type="ECO:0000256" key="12">
    <source>
        <dbReference type="PIRSR" id="PIRSR017107-3"/>
    </source>
</evidence>
<evidence type="ECO:0000256" key="11">
    <source>
        <dbReference type="PIRSR" id="PIRSR017107-2"/>
    </source>
</evidence>
<feature type="site" description="Transition state stabilizer" evidence="12">
    <location>
        <position position="203"/>
    </location>
</feature>
<dbReference type="GO" id="GO:0046872">
    <property type="term" value="F:metal ion binding"/>
    <property type="evidence" value="ECO:0007669"/>
    <property type="project" value="UniProtKB-KW"/>
</dbReference>
<dbReference type="SFLD" id="SFLDS00001">
    <property type="entry name" value="Enolase"/>
    <property type="match status" value="1"/>
</dbReference>
<dbReference type="SUPFAM" id="SSF54826">
    <property type="entry name" value="Enolase N-terminal domain-like"/>
    <property type="match status" value="1"/>
</dbReference>
<dbReference type="InterPro" id="IPR036849">
    <property type="entry name" value="Enolase-like_C_sf"/>
</dbReference>
<dbReference type="InterPro" id="IPR022662">
    <property type="entry name" value="MeAsp_NH4-lyase_C"/>
</dbReference>
<evidence type="ECO:0000256" key="5">
    <source>
        <dbReference type="ARBA" id="ARBA00011738"/>
    </source>
</evidence>
<evidence type="ECO:0000313" key="16">
    <source>
        <dbReference type="EMBL" id="AEJ19802.1"/>
    </source>
</evidence>
<evidence type="ECO:0000256" key="3">
    <source>
        <dbReference type="ARBA" id="ARBA00004675"/>
    </source>
</evidence>
<feature type="active site" description="Proton acceptor" evidence="10">
    <location>
        <position position="340"/>
    </location>
</feature>
<dbReference type="GO" id="GO:0050096">
    <property type="term" value="F:methylaspartate ammonia-lyase activity"/>
    <property type="evidence" value="ECO:0007669"/>
    <property type="project" value="UniProtKB-EC"/>
</dbReference>
<comment type="catalytic activity">
    <reaction evidence="1">
        <text>(2S,3S)-3-methyl-L-aspartate = mesaconate + NH4(+)</text>
        <dbReference type="Rhea" id="RHEA:12829"/>
        <dbReference type="ChEBI" id="CHEBI:28938"/>
        <dbReference type="ChEBI" id="CHEBI:36986"/>
        <dbReference type="ChEBI" id="CHEBI:58724"/>
        <dbReference type="EC" id="4.3.1.2"/>
    </reaction>
</comment>
<dbReference type="Pfam" id="PF07476">
    <property type="entry name" value="MAAL_C"/>
    <property type="match status" value="1"/>
</dbReference>
<keyword evidence="9 16" id="KW-0456">Lyase</keyword>
<dbReference type="STRING" id="744872.Spica_1659"/>
<dbReference type="OrthoDB" id="8630262at2"/>
<evidence type="ECO:0000259" key="14">
    <source>
        <dbReference type="Pfam" id="PF05034"/>
    </source>
</evidence>
<dbReference type="PIRSF" id="PIRSF017107">
    <property type="entry name" value="MAL"/>
    <property type="match status" value="1"/>
</dbReference>
<dbReference type="PANTHER" id="PTHR48073">
    <property type="entry name" value="O-SUCCINYLBENZOATE SYNTHASE-RELATED"/>
    <property type="match status" value="1"/>
</dbReference>
<dbReference type="InterPro" id="IPR006395">
    <property type="entry name" value="Me_Asp_am_lyase"/>
</dbReference>
<feature type="binding site" evidence="13">
    <location>
        <position position="316"/>
    </location>
    <ligand>
        <name>Mg(2+)</name>
        <dbReference type="ChEBI" id="CHEBI:18420"/>
    </ligand>
</feature>
<comment type="subunit">
    <text evidence="5">Homodimer.</text>
</comment>
<evidence type="ECO:0000256" key="2">
    <source>
        <dbReference type="ARBA" id="ARBA00001946"/>
    </source>
</evidence>
<keyword evidence="17" id="KW-1185">Reference proteome</keyword>
<evidence type="ECO:0000259" key="15">
    <source>
        <dbReference type="Pfam" id="PF07476"/>
    </source>
</evidence>
<feature type="binding site" evidence="11">
    <location>
        <position position="338"/>
    </location>
    <ligand>
        <name>(2S,3S)-3-methyl-L-aspartate</name>
        <dbReference type="ChEBI" id="CHEBI:58724"/>
    </ligand>
</feature>
<proteinExistence type="inferred from homology"/>
<feature type="binding site" evidence="11">
    <location>
        <position position="181"/>
    </location>
    <ligand>
        <name>(2S,3S)-3-methyl-L-aspartate</name>
        <dbReference type="ChEBI" id="CHEBI:58724"/>
    </ligand>
</feature>
<keyword evidence="8 13" id="KW-0460">Magnesium</keyword>